<name>A0AAE3F0I1_9FIRM</name>
<accession>A0AAE3F0I1</accession>
<dbReference type="PANTHER" id="PTHR43792:SF1">
    <property type="entry name" value="N-ACETYLTRANSFERASE DOMAIN-CONTAINING PROTEIN"/>
    <property type="match status" value="1"/>
</dbReference>
<dbReference type="RefSeq" id="WP_158583757.1">
    <property type="nucleotide sequence ID" value="NZ_JAKNFS010000004.1"/>
</dbReference>
<dbReference type="Proteomes" id="UP001199915">
    <property type="component" value="Unassembled WGS sequence"/>
</dbReference>
<dbReference type="GO" id="GO:0016747">
    <property type="term" value="F:acyltransferase activity, transferring groups other than amino-acyl groups"/>
    <property type="evidence" value="ECO:0007669"/>
    <property type="project" value="InterPro"/>
</dbReference>
<gene>
    <name evidence="2" type="ORF">L0N21_03515</name>
</gene>
<comment type="caution">
    <text evidence="2">The sequence shown here is derived from an EMBL/GenBank/DDBJ whole genome shotgun (WGS) entry which is preliminary data.</text>
</comment>
<evidence type="ECO:0000313" key="2">
    <source>
        <dbReference type="EMBL" id="MCG4764589.1"/>
    </source>
</evidence>
<reference evidence="2" key="1">
    <citation type="submission" date="2022-01" db="EMBL/GenBank/DDBJ databases">
        <title>Collection of gut derived symbiotic bacterial strains cultured from healthy donors.</title>
        <authorList>
            <person name="Lin H."/>
            <person name="Kohout C."/>
            <person name="Waligurski E."/>
            <person name="Pamer E.G."/>
        </authorList>
    </citation>
    <scope>NUCLEOTIDE SEQUENCE</scope>
    <source>
        <strain evidence="2">DFI.5.49</strain>
    </source>
</reference>
<protein>
    <submittedName>
        <fullName evidence="2">GNAT family N-acetyltransferase</fullName>
    </submittedName>
</protein>
<dbReference type="AlphaFoldDB" id="A0AAE3F0I1"/>
<dbReference type="Gene3D" id="3.40.630.30">
    <property type="match status" value="1"/>
</dbReference>
<dbReference type="PROSITE" id="PS51186">
    <property type="entry name" value="GNAT"/>
    <property type="match status" value="1"/>
</dbReference>
<dbReference type="Pfam" id="PF13302">
    <property type="entry name" value="Acetyltransf_3"/>
    <property type="match status" value="1"/>
</dbReference>
<dbReference type="EMBL" id="JAKNFS010000004">
    <property type="protein sequence ID" value="MCG4764589.1"/>
    <property type="molecule type" value="Genomic_DNA"/>
</dbReference>
<organism evidence="2 3">
    <name type="scientific">Fusicatenibacter saccharivorans</name>
    <dbReference type="NCBI Taxonomy" id="1150298"/>
    <lineage>
        <taxon>Bacteria</taxon>
        <taxon>Bacillati</taxon>
        <taxon>Bacillota</taxon>
        <taxon>Clostridia</taxon>
        <taxon>Lachnospirales</taxon>
        <taxon>Lachnospiraceae</taxon>
        <taxon>Fusicatenibacter</taxon>
    </lineage>
</organism>
<dbReference type="InterPro" id="IPR051531">
    <property type="entry name" value="N-acetyltransferase"/>
</dbReference>
<dbReference type="PANTHER" id="PTHR43792">
    <property type="entry name" value="GNAT FAMILY, PUTATIVE (AFU_ORTHOLOGUE AFUA_3G00765)-RELATED-RELATED"/>
    <property type="match status" value="1"/>
</dbReference>
<dbReference type="SUPFAM" id="SSF55729">
    <property type="entry name" value="Acyl-CoA N-acyltransferases (Nat)"/>
    <property type="match status" value="1"/>
</dbReference>
<feature type="domain" description="N-acetyltransferase" evidence="1">
    <location>
        <begin position="13"/>
        <end position="176"/>
    </location>
</feature>
<proteinExistence type="predicted"/>
<evidence type="ECO:0000259" key="1">
    <source>
        <dbReference type="PROSITE" id="PS51186"/>
    </source>
</evidence>
<dbReference type="InterPro" id="IPR016181">
    <property type="entry name" value="Acyl_CoA_acyltransferase"/>
</dbReference>
<dbReference type="InterPro" id="IPR000182">
    <property type="entry name" value="GNAT_dom"/>
</dbReference>
<evidence type="ECO:0000313" key="3">
    <source>
        <dbReference type="Proteomes" id="UP001199915"/>
    </source>
</evidence>
<sequence>MNTGSAIETERLFLLPSWTDRDSEAFLQMLRDDGDFYIFCGVSPSEKHVMGFANYFERTDHELCTYSIFPKQQKDKFIGYVGVHREMEDEYEIEFYIAREYRRNGYCEEASRELINQLFGDGVSANGKNLFVDKLYVTTQTENEPTISLLRKLGFREVEDGPVMVVLGNIFEKEDNFFANPVVKLVLTKEDFSYGN</sequence>